<keyword evidence="2" id="KW-1185">Reference proteome</keyword>
<evidence type="ECO:0000313" key="1">
    <source>
        <dbReference type="EMBL" id="RZC74649.1"/>
    </source>
</evidence>
<dbReference type="AlphaFoldDB" id="A0A4Y7KRP8"/>
<protein>
    <submittedName>
        <fullName evidence="1">Uncharacterized protein</fullName>
    </submittedName>
</protein>
<reference evidence="1 2" key="1">
    <citation type="journal article" date="2018" name="Science">
        <title>The opium poppy genome and morphinan production.</title>
        <authorList>
            <person name="Guo L."/>
            <person name="Winzer T."/>
            <person name="Yang X."/>
            <person name="Li Y."/>
            <person name="Ning Z."/>
            <person name="He Z."/>
            <person name="Teodor R."/>
            <person name="Lu Y."/>
            <person name="Bowser T.A."/>
            <person name="Graham I.A."/>
            <person name="Ye K."/>
        </authorList>
    </citation>
    <scope>NUCLEOTIDE SEQUENCE [LARGE SCALE GENOMIC DNA]</scope>
    <source>
        <strain evidence="2">cv. HN1</strain>
        <tissue evidence="1">Leaves</tissue>
    </source>
</reference>
<sequence length="94" mass="10938">MGMKRSSYPTSKPLESSVKAQNITKEFLQKIQPQDVLWLCLLPEKELDVLLLLKSLVVGRATYVGHEHIAKKFDLKKLRKLHCHLMDEFGTRQY</sequence>
<dbReference type="PANTHER" id="PTHR48237:SF1">
    <property type="entry name" value="SPC97_SPC98 FAMILY OF SPINDLE POLE BODY (SBP) COMPONENT"/>
    <property type="match status" value="1"/>
</dbReference>
<accession>A0A4Y7KRP8</accession>
<dbReference type="Proteomes" id="UP000316621">
    <property type="component" value="Chromosome 8"/>
</dbReference>
<gene>
    <name evidence="1" type="ORF">C5167_050125</name>
</gene>
<proteinExistence type="predicted"/>
<dbReference type="PANTHER" id="PTHR48237">
    <property type="entry name" value="GAMMA-TUBULIN COMPLEX COMPONENT"/>
    <property type="match status" value="1"/>
</dbReference>
<dbReference type="STRING" id="3469.A0A4Y7KRP8"/>
<organism evidence="1 2">
    <name type="scientific">Papaver somniferum</name>
    <name type="common">Opium poppy</name>
    <dbReference type="NCBI Taxonomy" id="3469"/>
    <lineage>
        <taxon>Eukaryota</taxon>
        <taxon>Viridiplantae</taxon>
        <taxon>Streptophyta</taxon>
        <taxon>Embryophyta</taxon>
        <taxon>Tracheophyta</taxon>
        <taxon>Spermatophyta</taxon>
        <taxon>Magnoliopsida</taxon>
        <taxon>Ranunculales</taxon>
        <taxon>Papaveraceae</taxon>
        <taxon>Papaveroideae</taxon>
        <taxon>Papaver</taxon>
    </lineage>
</organism>
<dbReference type="Gramene" id="RZC74649">
    <property type="protein sequence ID" value="RZC74649"/>
    <property type="gene ID" value="C5167_050125"/>
</dbReference>
<dbReference type="EMBL" id="CM010722">
    <property type="protein sequence ID" value="RZC74649.1"/>
    <property type="molecule type" value="Genomic_DNA"/>
</dbReference>
<name>A0A4Y7KRP8_PAPSO</name>
<evidence type="ECO:0000313" key="2">
    <source>
        <dbReference type="Proteomes" id="UP000316621"/>
    </source>
</evidence>